<dbReference type="AlphaFoldDB" id="A0A074WL16"/>
<reference evidence="1 2" key="1">
    <citation type="journal article" date="2014" name="BMC Genomics">
        <title>Genome sequencing of four Aureobasidium pullulans varieties: biotechnological potential, stress tolerance, and description of new species.</title>
        <authorList>
            <person name="Gostin Ar C."/>
            <person name="Ohm R.A."/>
            <person name="Kogej T."/>
            <person name="Sonjak S."/>
            <person name="Turk M."/>
            <person name="Zajc J."/>
            <person name="Zalar P."/>
            <person name="Grube M."/>
            <person name="Sun H."/>
            <person name="Han J."/>
            <person name="Sharma A."/>
            <person name="Chiniquy J."/>
            <person name="Ngan C.Y."/>
            <person name="Lipzen A."/>
            <person name="Barry K."/>
            <person name="Grigoriev I.V."/>
            <person name="Gunde-Cimerman N."/>
        </authorList>
    </citation>
    <scope>NUCLEOTIDE SEQUENCE [LARGE SCALE GENOMIC DNA]</scope>
    <source>
        <strain evidence="1 2">CBS 110374</strain>
    </source>
</reference>
<dbReference type="RefSeq" id="XP_040880099.1">
    <property type="nucleotide sequence ID" value="XM_041024622.1"/>
</dbReference>
<dbReference type="EMBL" id="KL584832">
    <property type="protein sequence ID" value="KEQ63076.1"/>
    <property type="molecule type" value="Genomic_DNA"/>
</dbReference>
<accession>A0A074WL16</accession>
<sequence length="248" mass="26740">MSNIPGLSQEVRNLRRPLSTNAYYSCSQQEWDVLCRQTLVPASRARATTALMKKSRAGKIHETADGEAALARCSACTQGNNGNGYPCYLSSNGTTKSCAHCAFSNKSKCDAQRAPAAANNPVAPLPAAPHPAAPHPALLPPPAVAAQAPYPAFAPPVQQFVPGPANNVGSAPVAAHQPLPPREWTDEDLKTLLTEEEFLELFNSLRRDHENQPFFRVDTMGESEISISPMPVYLLQHIIEMQNSLGFG</sequence>
<dbReference type="Proteomes" id="UP000030672">
    <property type="component" value="Unassembled WGS sequence"/>
</dbReference>
<dbReference type="GeneID" id="63917995"/>
<organism evidence="1 2">
    <name type="scientific">Aureobasidium melanogenum (strain CBS 110374)</name>
    <name type="common">Aureobasidium pullulans var. melanogenum</name>
    <dbReference type="NCBI Taxonomy" id="1043003"/>
    <lineage>
        <taxon>Eukaryota</taxon>
        <taxon>Fungi</taxon>
        <taxon>Dikarya</taxon>
        <taxon>Ascomycota</taxon>
        <taxon>Pezizomycotina</taxon>
        <taxon>Dothideomycetes</taxon>
        <taxon>Dothideomycetidae</taxon>
        <taxon>Dothideales</taxon>
        <taxon>Saccotheciaceae</taxon>
        <taxon>Aureobasidium</taxon>
    </lineage>
</organism>
<keyword evidence="2" id="KW-1185">Reference proteome</keyword>
<name>A0A074WL16_AURM1</name>
<gene>
    <name evidence="1" type="ORF">M437DRAFT_65685</name>
</gene>
<proteinExistence type="predicted"/>
<evidence type="ECO:0000313" key="1">
    <source>
        <dbReference type="EMBL" id="KEQ63076.1"/>
    </source>
</evidence>
<protein>
    <submittedName>
        <fullName evidence="1">Uncharacterized protein</fullName>
    </submittedName>
</protein>
<dbReference type="HOGENOM" id="CLU_1119966_0_0_1"/>
<evidence type="ECO:0000313" key="2">
    <source>
        <dbReference type="Proteomes" id="UP000030672"/>
    </source>
</evidence>